<evidence type="ECO:0000313" key="3">
    <source>
        <dbReference type="Proteomes" id="UP000092445"/>
    </source>
</evidence>
<evidence type="ECO:0000256" key="1">
    <source>
        <dbReference type="SAM" id="SignalP"/>
    </source>
</evidence>
<dbReference type="AlphaFoldDB" id="A0A1A9ZE67"/>
<reference evidence="3" key="1">
    <citation type="submission" date="2014-03" db="EMBL/GenBank/DDBJ databases">
        <authorList>
            <person name="Aksoy S."/>
            <person name="Warren W."/>
            <person name="Wilson R.K."/>
        </authorList>
    </citation>
    <scope>NUCLEOTIDE SEQUENCE [LARGE SCALE GENOMIC DNA]</scope>
    <source>
        <strain evidence="3">IAEA</strain>
    </source>
</reference>
<reference evidence="2" key="2">
    <citation type="submission" date="2020-05" db="UniProtKB">
        <authorList>
            <consortium name="EnsemblMetazoa"/>
        </authorList>
    </citation>
    <scope>IDENTIFICATION</scope>
    <source>
        <strain evidence="2">IAEA</strain>
    </source>
</reference>
<feature type="chain" id="PRO_5008402820" description="Secreted protein" evidence="1">
    <location>
        <begin position="19"/>
        <end position="131"/>
    </location>
</feature>
<keyword evidence="1" id="KW-0732">Signal</keyword>
<sequence length="131" mass="15071">MCVKLLILLLINVIATTADHSSKENSIELQDLRFVDLKSNLCPIYELHWRLFSNASIVCGFSFKGLVDKLLVSFCPLYPDCSRTTLWRWKAFCTVYKQCVQHDENAVAHGVPVDRSGRSNRVHFSMFCDFH</sequence>
<dbReference type="VEuPathDB" id="VectorBase:GPAI011885"/>
<protein>
    <recommendedName>
        <fullName evidence="4">Secreted protein</fullName>
    </recommendedName>
</protein>
<name>A0A1A9ZE67_GLOPL</name>
<dbReference type="Proteomes" id="UP000092445">
    <property type="component" value="Unassembled WGS sequence"/>
</dbReference>
<proteinExistence type="predicted"/>
<evidence type="ECO:0000313" key="2">
    <source>
        <dbReference type="EnsemblMetazoa" id="GPAI011885-PA"/>
    </source>
</evidence>
<dbReference type="EnsemblMetazoa" id="GPAI011885-RA">
    <property type="protein sequence ID" value="GPAI011885-PA"/>
    <property type="gene ID" value="GPAI011885"/>
</dbReference>
<accession>A0A1A9ZE67</accession>
<organism evidence="2 3">
    <name type="scientific">Glossina pallidipes</name>
    <name type="common">Tsetse fly</name>
    <dbReference type="NCBI Taxonomy" id="7398"/>
    <lineage>
        <taxon>Eukaryota</taxon>
        <taxon>Metazoa</taxon>
        <taxon>Ecdysozoa</taxon>
        <taxon>Arthropoda</taxon>
        <taxon>Hexapoda</taxon>
        <taxon>Insecta</taxon>
        <taxon>Pterygota</taxon>
        <taxon>Neoptera</taxon>
        <taxon>Endopterygota</taxon>
        <taxon>Diptera</taxon>
        <taxon>Brachycera</taxon>
        <taxon>Muscomorpha</taxon>
        <taxon>Hippoboscoidea</taxon>
        <taxon>Glossinidae</taxon>
        <taxon>Glossina</taxon>
    </lineage>
</organism>
<feature type="signal peptide" evidence="1">
    <location>
        <begin position="1"/>
        <end position="18"/>
    </location>
</feature>
<keyword evidence="3" id="KW-1185">Reference proteome</keyword>
<evidence type="ECO:0008006" key="4">
    <source>
        <dbReference type="Google" id="ProtNLM"/>
    </source>
</evidence>